<dbReference type="EMBL" id="JAPZBQ010000002">
    <property type="protein sequence ID" value="KAJ5345665.1"/>
    <property type="molecule type" value="Genomic_DNA"/>
</dbReference>
<reference evidence="1" key="1">
    <citation type="submission" date="2022-12" db="EMBL/GenBank/DDBJ databases">
        <authorList>
            <person name="Petersen C."/>
        </authorList>
    </citation>
    <scope>NUCLEOTIDE SEQUENCE</scope>
    <source>
        <strain evidence="1">IBT 35673</strain>
    </source>
</reference>
<dbReference type="AlphaFoldDB" id="A0A9W9QTX9"/>
<comment type="caution">
    <text evidence="1">The sequence shown here is derived from an EMBL/GenBank/DDBJ whole genome shotgun (WGS) entry which is preliminary data.</text>
</comment>
<accession>A0A9W9QTX9</accession>
<organism evidence="1 2">
    <name type="scientific">Penicillium brevicompactum</name>
    <dbReference type="NCBI Taxonomy" id="5074"/>
    <lineage>
        <taxon>Eukaryota</taxon>
        <taxon>Fungi</taxon>
        <taxon>Dikarya</taxon>
        <taxon>Ascomycota</taxon>
        <taxon>Pezizomycotina</taxon>
        <taxon>Eurotiomycetes</taxon>
        <taxon>Eurotiomycetidae</taxon>
        <taxon>Eurotiales</taxon>
        <taxon>Aspergillaceae</taxon>
        <taxon>Penicillium</taxon>
    </lineage>
</organism>
<sequence length="161" mass="18759">MAFDPSTNISPWPRYQASIFLSPCNKWIPDPHHCRKQHCWVTTTLPGYMSTNSHTDEELMCYVYQKIKSGRVSMDSEPQHSRGLRCISLPIRYDKPYRQGDSVILEQAITAAAWWVDRIRARKLTVDQRMVFDAPWPCTVRADDLLEVPVSWKKPSYTGWL</sequence>
<evidence type="ECO:0000313" key="1">
    <source>
        <dbReference type="EMBL" id="KAJ5345665.1"/>
    </source>
</evidence>
<reference evidence="1" key="2">
    <citation type="journal article" date="2023" name="IMA Fungus">
        <title>Comparative genomic study of the Penicillium genus elucidates a diverse pangenome and 15 lateral gene transfer events.</title>
        <authorList>
            <person name="Petersen C."/>
            <person name="Sorensen T."/>
            <person name="Nielsen M.R."/>
            <person name="Sondergaard T.E."/>
            <person name="Sorensen J.L."/>
            <person name="Fitzpatrick D.A."/>
            <person name="Frisvad J.C."/>
            <person name="Nielsen K.L."/>
        </authorList>
    </citation>
    <scope>NUCLEOTIDE SEQUENCE</scope>
    <source>
        <strain evidence="1">IBT 35673</strain>
    </source>
</reference>
<name>A0A9W9QTX9_PENBR</name>
<proteinExistence type="predicted"/>
<evidence type="ECO:0000313" key="2">
    <source>
        <dbReference type="Proteomes" id="UP001147695"/>
    </source>
</evidence>
<protein>
    <submittedName>
        <fullName evidence="1">Uncharacterized protein</fullName>
    </submittedName>
</protein>
<gene>
    <name evidence="1" type="ORF">N7452_003669</name>
</gene>
<dbReference type="Proteomes" id="UP001147695">
    <property type="component" value="Unassembled WGS sequence"/>
</dbReference>